<comment type="caution">
    <text evidence="3">The sequence shown here is derived from an EMBL/GenBank/DDBJ whole genome shotgun (WGS) entry which is preliminary data.</text>
</comment>
<dbReference type="PANTHER" id="PTHR35149">
    <property type="entry name" value="SLL5132 PROTEIN"/>
    <property type="match status" value="1"/>
</dbReference>
<proteinExistence type="predicted"/>
<dbReference type="Proteomes" id="UP000664554">
    <property type="component" value="Unassembled WGS sequence"/>
</dbReference>
<protein>
    <submittedName>
        <fullName evidence="3">DUF262 domain-containing protein</fullName>
    </submittedName>
</protein>
<dbReference type="PANTHER" id="PTHR35149:SF1">
    <property type="entry name" value="DUF5655 DOMAIN-CONTAINING PROTEIN"/>
    <property type="match status" value="1"/>
</dbReference>
<dbReference type="InterPro" id="IPR004919">
    <property type="entry name" value="GmrSD_N"/>
</dbReference>
<reference evidence="3 4" key="1">
    <citation type="submission" date="2021-03" db="EMBL/GenBank/DDBJ databases">
        <authorList>
            <person name="Shang D.-D."/>
            <person name="Du Z.-J."/>
            <person name="Chen G.-J."/>
        </authorList>
    </citation>
    <scope>NUCLEOTIDE SEQUENCE [LARGE SCALE GENOMIC DNA]</scope>
    <source>
        <strain evidence="3 4">F1192</strain>
    </source>
</reference>
<sequence length="694" mass="80904">MDLKSIHDVFTSRILRIPSYQRGYSWSNSETGDNVKADNLKKMKGELIDLWNDIINIPEGKWHYTGLLTLVEVKDCEYQWLPRYKQFAIVDGQQRITSILILITVMVEKAKKLGKEFGIREGDTTIRYLHIEKDGLYAYIFGYDQDNPSDKFFRQHILGLDVVEDDSRESVYTENLKNAKSFFEKMVSQYLKDSDNEEQSLQELFDRVTGNLRFNEYILPEDLDEYVVFETMNNRGKPLSELEKLKNRLMYLSDKFQVKSEDSENSSLSENFTIAQKQDLISSINKGWITIYQALGANKESPLSDNNFIKAHWITYFDRYNRSESNAHAIHLFNEYFTLERVYDSSLTANHIRHYVKSLQSCAVIWNKIHHPRFFEAHENNIKLSILGLHRVGFQASFKPLVLAALSQNNASDYLPMIEALENYAFKVFDVSDRLSHTGNSRLYRRAPRVYYSNISAKDAYNEIQNQTKDYYVFLFFKNQMQNIHEARGSKGFYGWSGIHYFLFEYDSSLRAKNLTSTQASKLNWQDFKGKNTIEHIYPQSAALSYDQYCKGEDTPEKKSDYQKIQQKWSAFEDYTSDQRSRLCNSLGNLLAISHSDNASFSNDQFEHKVDQLNKGSSYKARGYRYDSMSAQIVASRYPNWTPETIKERGISMLKALLTMIDEDQDRLSEEEALVLLGLEFMSTNNVQQLVEEN</sequence>
<dbReference type="RefSeq" id="WP_207991850.1">
    <property type="nucleotide sequence ID" value="NZ_JAGBKM010000017.1"/>
</dbReference>
<dbReference type="Pfam" id="PF07510">
    <property type="entry name" value="GmrSD_C"/>
    <property type="match status" value="1"/>
</dbReference>
<feature type="domain" description="GmrSD restriction endonucleases C-terminal" evidence="2">
    <location>
        <begin position="513"/>
        <end position="655"/>
    </location>
</feature>
<evidence type="ECO:0000313" key="4">
    <source>
        <dbReference type="Proteomes" id="UP000664554"/>
    </source>
</evidence>
<evidence type="ECO:0000259" key="1">
    <source>
        <dbReference type="Pfam" id="PF03235"/>
    </source>
</evidence>
<evidence type="ECO:0000313" key="3">
    <source>
        <dbReference type="EMBL" id="MBO1531479.1"/>
    </source>
</evidence>
<dbReference type="EMBL" id="JAGBKM010000017">
    <property type="protein sequence ID" value="MBO1531479.1"/>
    <property type="molecule type" value="Genomic_DNA"/>
</dbReference>
<evidence type="ECO:0000259" key="2">
    <source>
        <dbReference type="Pfam" id="PF07510"/>
    </source>
</evidence>
<gene>
    <name evidence="3" type="ORF">J3492_09685</name>
</gene>
<dbReference type="Pfam" id="PF03235">
    <property type="entry name" value="GmrSD_N"/>
    <property type="match status" value="1"/>
</dbReference>
<organism evidence="3 4">
    <name type="scientific">Psychrobacter coccoides</name>
    <dbReference type="NCBI Taxonomy" id="2818440"/>
    <lineage>
        <taxon>Bacteria</taxon>
        <taxon>Pseudomonadati</taxon>
        <taxon>Pseudomonadota</taxon>
        <taxon>Gammaproteobacteria</taxon>
        <taxon>Moraxellales</taxon>
        <taxon>Moraxellaceae</taxon>
        <taxon>Psychrobacter</taxon>
    </lineage>
</organism>
<accession>A0ABS3NR07</accession>
<keyword evidence="4" id="KW-1185">Reference proteome</keyword>
<dbReference type="InterPro" id="IPR011089">
    <property type="entry name" value="GmrSD_C"/>
</dbReference>
<feature type="domain" description="GmrSD restriction endonucleases N-terminal" evidence="1">
    <location>
        <begin position="7"/>
        <end position="250"/>
    </location>
</feature>
<name>A0ABS3NR07_9GAMM</name>